<feature type="domain" description="Calcineurin-like phosphoesterase" evidence="1">
    <location>
        <begin position="25"/>
        <end position="214"/>
    </location>
</feature>
<dbReference type="Proteomes" id="UP000245916">
    <property type="component" value="Unassembled WGS sequence"/>
</dbReference>
<dbReference type="EMBL" id="QFFF01000001">
    <property type="protein sequence ID" value="PWG02086.1"/>
    <property type="molecule type" value="Genomic_DNA"/>
</dbReference>
<name>A0A2U2J175_9SPHN</name>
<reference evidence="2 3" key="1">
    <citation type="submission" date="2018-05" db="EMBL/GenBank/DDBJ databases">
        <title>Genome of Sphingosinicella humi QZX222.</title>
        <authorList>
            <person name="Qiao Z."/>
            <person name="Wang G."/>
        </authorList>
    </citation>
    <scope>NUCLEOTIDE SEQUENCE [LARGE SCALE GENOMIC DNA]</scope>
    <source>
        <strain evidence="2 3">QZX222</strain>
    </source>
</reference>
<dbReference type="GO" id="GO:0110154">
    <property type="term" value="P:RNA decapping"/>
    <property type="evidence" value="ECO:0007669"/>
    <property type="project" value="TreeGrafter"/>
</dbReference>
<evidence type="ECO:0000313" key="2">
    <source>
        <dbReference type="EMBL" id="PWG02086.1"/>
    </source>
</evidence>
<evidence type="ECO:0000259" key="1">
    <source>
        <dbReference type="Pfam" id="PF00149"/>
    </source>
</evidence>
<dbReference type="OrthoDB" id="9807890at2"/>
<dbReference type="SUPFAM" id="SSF56300">
    <property type="entry name" value="Metallo-dependent phosphatases"/>
    <property type="match status" value="1"/>
</dbReference>
<proteinExistence type="predicted"/>
<dbReference type="PANTHER" id="PTHR42850">
    <property type="entry name" value="METALLOPHOSPHOESTERASE"/>
    <property type="match status" value="1"/>
</dbReference>
<dbReference type="InterPro" id="IPR029052">
    <property type="entry name" value="Metallo-depent_PP-like"/>
</dbReference>
<dbReference type="GO" id="GO:0008803">
    <property type="term" value="F:bis(5'-nucleosyl)-tetraphosphatase (symmetrical) activity"/>
    <property type="evidence" value="ECO:0007669"/>
    <property type="project" value="TreeGrafter"/>
</dbReference>
<keyword evidence="3" id="KW-1185">Reference proteome</keyword>
<evidence type="ECO:0000313" key="3">
    <source>
        <dbReference type="Proteomes" id="UP000245916"/>
    </source>
</evidence>
<dbReference type="InterPro" id="IPR004843">
    <property type="entry name" value="Calcineurin-like_PHP"/>
</dbReference>
<dbReference type="GO" id="GO:0005737">
    <property type="term" value="C:cytoplasm"/>
    <property type="evidence" value="ECO:0007669"/>
    <property type="project" value="TreeGrafter"/>
</dbReference>
<organism evidence="2 3">
    <name type="scientific">Allosphingosinicella humi</name>
    <dbReference type="NCBI Taxonomy" id="2068657"/>
    <lineage>
        <taxon>Bacteria</taxon>
        <taxon>Pseudomonadati</taxon>
        <taxon>Pseudomonadota</taxon>
        <taxon>Alphaproteobacteria</taxon>
        <taxon>Sphingomonadales</taxon>
        <taxon>Sphingomonadaceae</taxon>
        <taxon>Allosphingosinicella</taxon>
    </lineage>
</organism>
<accession>A0A2U2J175</accession>
<gene>
    <name evidence="2" type="ORF">DF286_03805</name>
</gene>
<sequence length="262" mass="29275">MVFFKKILGKNEPATGARGKAGARAYAVGDIHGRLDLLDMILAHIEEDMASRDARRTFIVFLGDYIDRGPDSAGVIERLRTYDPAGATPVFLAGNHEEVLLRLLHGERGILSSWLKFGGMECAESYGIDGQELRRMEERAGLKIVRDRVPDTHRAFLEELADTFSFGDYLFVHAGIRPGIDLEEQNLSDLRWIREPFLSEARTHGFMVVHGHTIVEAVDERSNRIAIDTGAYQTGRLTALVVEGDRRRYLVAEAAELDAHGE</sequence>
<dbReference type="PANTHER" id="PTHR42850:SF4">
    <property type="entry name" value="ZINC-DEPENDENT ENDOPOLYPHOSPHATASE"/>
    <property type="match status" value="1"/>
</dbReference>
<dbReference type="Pfam" id="PF00149">
    <property type="entry name" value="Metallophos"/>
    <property type="match status" value="1"/>
</dbReference>
<comment type="caution">
    <text evidence="2">The sequence shown here is derived from an EMBL/GenBank/DDBJ whole genome shotgun (WGS) entry which is preliminary data.</text>
</comment>
<dbReference type="GO" id="GO:0016791">
    <property type="term" value="F:phosphatase activity"/>
    <property type="evidence" value="ECO:0007669"/>
    <property type="project" value="TreeGrafter"/>
</dbReference>
<dbReference type="Gene3D" id="3.60.21.10">
    <property type="match status" value="1"/>
</dbReference>
<dbReference type="InterPro" id="IPR050126">
    <property type="entry name" value="Ap4A_hydrolase"/>
</dbReference>
<dbReference type="AlphaFoldDB" id="A0A2U2J175"/>
<dbReference type="RefSeq" id="WP_109270226.1">
    <property type="nucleotide sequence ID" value="NZ_QFFF01000001.1"/>
</dbReference>
<dbReference type="CDD" id="cd00144">
    <property type="entry name" value="MPP_PPP_family"/>
    <property type="match status" value="1"/>
</dbReference>
<protein>
    <submittedName>
        <fullName evidence="2">Serine/threonine protein phosphatase</fullName>
    </submittedName>
</protein>